<dbReference type="GO" id="GO:0016407">
    <property type="term" value="F:acetyltransferase activity"/>
    <property type="evidence" value="ECO:0007669"/>
    <property type="project" value="InterPro"/>
</dbReference>
<dbReference type="PANTHER" id="PTHR23416">
    <property type="entry name" value="SIALIC ACID SYNTHASE-RELATED"/>
    <property type="match status" value="1"/>
</dbReference>
<dbReference type="RefSeq" id="XP_024743621.1">
    <property type="nucleotide sequence ID" value="XM_024870412.1"/>
</dbReference>
<dbReference type="Pfam" id="PF12464">
    <property type="entry name" value="Mac"/>
    <property type="match status" value="1"/>
</dbReference>
<dbReference type="InterPro" id="IPR024688">
    <property type="entry name" value="Mac_dom"/>
</dbReference>
<dbReference type="STRING" id="1095630.A0A2J6TUN8"/>
<dbReference type="Proteomes" id="UP000235371">
    <property type="component" value="Unassembled WGS sequence"/>
</dbReference>
<gene>
    <name evidence="4" type="ORF">K444DRAFT_124711</name>
</gene>
<dbReference type="OrthoDB" id="25818at2759"/>
<reference evidence="4 5" key="1">
    <citation type="submission" date="2016-04" db="EMBL/GenBank/DDBJ databases">
        <title>A degradative enzymes factory behind the ericoid mycorrhizal symbiosis.</title>
        <authorList>
            <consortium name="DOE Joint Genome Institute"/>
            <person name="Martino E."/>
            <person name="Morin E."/>
            <person name="Grelet G."/>
            <person name="Kuo A."/>
            <person name="Kohler A."/>
            <person name="Daghino S."/>
            <person name="Barry K."/>
            <person name="Choi C."/>
            <person name="Cichocki N."/>
            <person name="Clum A."/>
            <person name="Copeland A."/>
            <person name="Hainaut M."/>
            <person name="Haridas S."/>
            <person name="Labutti K."/>
            <person name="Lindquist E."/>
            <person name="Lipzen A."/>
            <person name="Khouja H.-R."/>
            <person name="Murat C."/>
            <person name="Ohm R."/>
            <person name="Olson A."/>
            <person name="Spatafora J."/>
            <person name="Veneault-Fourrey C."/>
            <person name="Henrissat B."/>
            <person name="Grigoriev I."/>
            <person name="Martin F."/>
            <person name="Perotto S."/>
        </authorList>
    </citation>
    <scope>NUCLEOTIDE SEQUENCE [LARGE SCALE GENOMIC DNA]</scope>
    <source>
        <strain evidence="4 5">E</strain>
    </source>
</reference>
<dbReference type="InParanoid" id="A0A2J6TUN8"/>
<dbReference type="Gene3D" id="2.160.10.10">
    <property type="entry name" value="Hexapeptide repeat proteins"/>
    <property type="match status" value="1"/>
</dbReference>
<name>A0A2J6TUN8_9HELO</name>
<dbReference type="InterPro" id="IPR051159">
    <property type="entry name" value="Hexapeptide_acetyltransf"/>
</dbReference>
<protein>
    <recommendedName>
        <fullName evidence="3">Maltose/galactoside acetyltransferase domain-containing protein</fullName>
    </recommendedName>
</protein>
<evidence type="ECO:0000259" key="3">
    <source>
        <dbReference type="SMART" id="SM01266"/>
    </source>
</evidence>
<feature type="domain" description="Maltose/galactoside acetyltransferase" evidence="3">
    <location>
        <begin position="13"/>
        <end position="68"/>
    </location>
</feature>
<dbReference type="SMART" id="SM01266">
    <property type="entry name" value="Mac"/>
    <property type="match status" value="1"/>
</dbReference>
<evidence type="ECO:0000313" key="4">
    <source>
        <dbReference type="EMBL" id="PMD66717.1"/>
    </source>
</evidence>
<accession>A0A2J6TUN8</accession>
<sequence length="121" mass="13930">MEAMEKIDDAENEARMKRGELYYAFTPALIAQRERCKKACNRLNQETGDASRRRRLELWKDIANDKSPHPPQAATQEEDDILLQDVSYVEGPIKCDYGYNVMYDSLLPDPCSRAPFKLTLS</sequence>
<dbReference type="AlphaFoldDB" id="A0A2J6TUN8"/>
<dbReference type="EMBL" id="KZ613743">
    <property type="protein sequence ID" value="PMD66717.1"/>
    <property type="molecule type" value="Genomic_DNA"/>
</dbReference>
<dbReference type="PANTHER" id="PTHR23416:SF54">
    <property type="entry name" value="ACETYLTRANSFERASE, CYSE_LACA_LPXA_NODL FAMILY (AFU_ORTHOLOGUE AFUA_2G08430)-RELATED"/>
    <property type="match status" value="1"/>
</dbReference>
<evidence type="ECO:0000313" key="5">
    <source>
        <dbReference type="Proteomes" id="UP000235371"/>
    </source>
</evidence>
<proteinExistence type="inferred from homology"/>
<keyword evidence="5" id="KW-1185">Reference proteome</keyword>
<keyword evidence="2" id="KW-0808">Transferase</keyword>
<organism evidence="4 5">
    <name type="scientific">Hyaloscypha bicolor E</name>
    <dbReference type="NCBI Taxonomy" id="1095630"/>
    <lineage>
        <taxon>Eukaryota</taxon>
        <taxon>Fungi</taxon>
        <taxon>Dikarya</taxon>
        <taxon>Ascomycota</taxon>
        <taxon>Pezizomycotina</taxon>
        <taxon>Leotiomycetes</taxon>
        <taxon>Helotiales</taxon>
        <taxon>Hyaloscyphaceae</taxon>
        <taxon>Hyaloscypha</taxon>
        <taxon>Hyaloscypha bicolor</taxon>
    </lineage>
</organism>
<comment type="similarity">
    <text evidence="1">Belongs to the transferase hexapeptide repeat family.</text>
</comment>
<dbReference type="GO" id="GO:0008374">
    <property type="term" value="F:O-acyltransferase activity"/>
    <property type="evidence" value="ECO:0007669"/>
    <property type="project" value="TreeGrafter"/>
</dbReference>
<evidence type="ECO:0000256" key="1">
    <source>
        <dbReference type="ARBA" id="ARBA00007274"/>
    </source>
</evidence>
<dbReference type="GeneID" id="36578494"/>
<evidence type="ECO:0000256" key="2">
    <source>
        <dbReference type="ARBA" id="ARBA00022679"/>
    </source>
</evidence>